<sequence>MTARAASADGGALAGLRVLEVGHIISGPFCAHLFADHGAEVIKVEPPAGDDMRRWGGLYKGVGLYWPIIGRGKKSVTLDLRDAEGQAAFRELARTADVVIENFRPGTMERWGLGPEDLHADNPDLVMVRITGYGQTGPLRDRAGFGSIAEAMSGFRHLSGEPDRPPVRVGISIGDALAGTQGFIGALLALLSGHLRTGPRGQVIDVALYEATWMYMESILPEFVKLGKVRGPSGPLLPGIAPSSVYPTSDGRWIVMGANKDTVFSRLAAVMERPEWAAPDGRYATHLLRGEHQLELDAEIARWTRGQTVDELLGVLDKAGVPAGRIYTAPDILGDPHYRARGMVVEVPDPSLDGESVPMPGVVPKLSRTPGTIRRGAPLLGEHNDEILGALRTTSAGRR</sequence>
<dbReference type="Pfam" id="PF02515">
    <property type="entry name" value="CoA_transf_3"/>
    <property type="match status" value="1"/>
</dbReference>
<dbReference type="InterPro" id="IPR044855">
    <property type="entry name" value="CoA-Trfase_III_dom3_sf"/>
</dbReference>
<keyword evidence="3" id="KW-1185">Reference proteome</keyword>
<dbReference type="SUPFAM" id="SSF89796">
    <property type="entry name" value="CoA-transferase family III (CaiB/BaiF)"/>
    <property type="match status" value="1"/>
</dbReference>
<organism evidence="2 3">
    <name type="scientific">Streptomyces hirsutus</name>
    <dbReference type="NCBI Taxonomy" id="35620"/>
    <lineage>
        <taxon>Bacteria</taxon>
        <taxon>Bacillati</taxon>
        <taxon>Actinomycetota</taxon>
        <taxon>Actinomycetes</taxon>
        <taxon>Kitasatosporales</taxon>
        <taxon>Streptomycetaceae</taxon>
        <taxon>Streptomyces</taxon>
    </lineage>
</organism>
<gene>
    <name evidence="2" type="ORF">OIE73_01430</name>
</gene>
<evidence type="ECO:0000313" key="3">
    <source>
        <dbReference type="Proteomes" id="UP001335325"/>
    </source>
</evidence>
<evidence type="ECO:0000313" key="2">
    <source>
        <dbReference type="EMBL" id="WSD04559.1"/>
    </source>
</evidence>
<dbReference type="Proteomes" id="UP001335325">
    <property type="component" value="Chromosome"/>
</dbReference>
<dbReference type="RefSeq" id="WP_326750879.1">
    <property type="nucleotide sequence ID" value="NZ_CP109134.1"/>
</dbReference>
<accession>A0ABZ1GEK1</accession>
<reference evidence="2 3" key="1">
    <citation type="submission" date="2022-10" db="EMBL/GenBank/DDBJ databases">
        <title>The complete genomes of actinobacterial strains from the NBC collection.</title>
        <authorList>
            <person name="Joergensen T.S."/>
            <person name="Alvarez Arevalo M."/>
            <person name="Sterndorff E.B."/>
            <person name="Faurdal D."/>
            <person name="Vuksanovic O."/>
            <person name="Mourched A.-S."/>
            <person name="Charusanti P."/>
            <person name="Shaw S."/>
            <person name="Blin K."/>
            <person name="Weber T."/>
        </authorList>
    </citation>
    <scope>NUCLEOTIDE SEQUENCE [LARGE SCALE GENOMIC DNA]</scope>
    <source>
        <strain evidence="2 3">NBC 01753</strain>
    </source>
</reference>
<proteinExistence type="predicted"/>
<dbReference type="InterPro" id="IPR023606">
    <property type="entry name" value="CoA-Trfase_III_dom_1_sf"/>
</dbReference>
<name>A0ABZ1GEK1_9ACTN</name>
<dbReference type="InterPro" id="IPR003673">
    <property type="entry name" value="CoA-Trfase_fam_III"/>
</dbReference>
<dbReference type="PANTHER" id="PTHR48207:SF3">
    <property type="entry name" value="SUCCINATE--HYDROXYMETHYLGLUTARATE COA-TRANSFERASE"/>
    <property type="match status" value="1"/>
</dbReference>
<dbReference type="Gene3D" id="3.40.50.10540">
    <property type="entry name" value="Crotonobetainyl-coa:carnitine coa-transferase, domain 1"/>
    <property type="match status" value="1"/>
</dbReference>
<keyword evidence="1 2" id="KW-0808">Transferase</keyword>
<dbReference type="Gene3D" id="3.30.1540.10">
    <property type="entry name" value="formyl-coa transferase, domain 3"/>
    <property type="match status" value="1"/>
</dbReference>
<dbReference type="InterPro" id="IPR050483">
    <property type="entry name" value="CoA-transferase_III_domain"/>
</dbReference>
<dbReference type="PANTHER" id="PTHR48207">
    <property type="entry name" value="SUCCINATE--HYDROXYMETHYLGLUTARATE COA-TRANSFERASE"/>
    <property type="match status" value="1"/>
</dbReference>
<protein>
    <submittedName>
        <fullName evidence="2">CoA transferase</fullName>
    </submittedName>
</protein>
<dbReference type="GeneID" id="91541191"/>
<evidence type="ECO:0000256" key="1">
    <source>
        <dbReference type="ARBA" id="ARBA00022679"/>
    </source>
</evidence>
<dbReference type="GO" id="GO:0016740">
    <property type="term" value="F:transferase activity"/>
    <property type="evidence" value="ECO:0007669"/>
    <property type="project" value="UniProtKB-KW"/>
</dbReference>
<dbReference type="EMBL" id="CP109134">
    <property type="protein sequence ID" value="WSD04559.1"/>
    <property type="molecule type" value="Genomic_DNA"/>
</dbReference>